<dbReference type="Gene3D" id="1.10.443.10">
    <property type="entry name" value="Intergrase catalytic core"/>
    <property type="match status" value="1"/>
</dbReference>
<sequence>MKASYSKRCGCIDPDTSKRLDAACPQLKSRRHGTYGFTTRIDTTKVRGRQLKRFGFSTQRAAEEAFKHVEGLIDLARDDQGMREKIGDLIAACKRGTPLPDVEEVRRKLRLDMELAASGGTVAELLEDWHASKRGAKASSHRTWRTHMDLYLIPQLGDIPRDRLRAARIDSVFDTIEEWNDEIETAKKERRRPYLPGDIRKRHKIVRVNTQHHILKTLRTAFNWAVKRRMIEFNPCHGVELPPVEREPARVWSPEQVMTFLTASADDPLGLLYRLALLRGLRRGEACGIRWQDIDLDAGHMQIQQQIQQLGSEIVIDTPKTRAGRRTVSLDQETTDMLAARKAEQRRVRFAAGADYEDHDLVWAEPNGRPLTPGRVSDGFKQLARAAGLPVIKLHEARHTAASLALEAGLHAKIVSEQLGHANTQITLNLYTHVRQALHDEAAERVLTLVQRRPASGAKEA</sequence>
<keyword evidence="6" id="KW-1185">Reference proteome</keyword>
<dbReference type="InterPro" id="IPR011010">
    <property type="entry name" value="DNA_brk_join_enz"/>
</dbReference>
<dbReference type="EMBL" id="JBIASD010000004">
    <property type="protein sequence ID" value="MFF3665373.1"/>
    <property type="molecule type" value="Genomic_DNA"/>
</dbReference>
<dbReference type="PANTHER" id="PTHR30349">
    <property type="entry name" value="PHAGE INTEGRASE-RELATED"/>
    <property type="match status" value="1"/>
</dbReference>
<keyword evidence="2" id="KW-0238">DNA-binding</keyword>
<reference evidence="5 6" key="1">
    <citation type="submission" date="2024-10" db="EMBL/GenBank/DDBJ databases">
        <title>The Natural Products Discovery Center: Release of the First 8490 Sequenced Strains for Exploring Actinobacteria Biosynthetic Diversity.</title>
        <authorList>
            <person name="Kalkreuter E."/>
            <person name="Kautsar S.A."/>
            <person name="Yang D."/>
            <person name="Bader C.D."/>
            <person name="Teijaro C.N."/>
            <person name="Fluegel L."/>
            <person name="Davis C.M."/>
            <person name="Simpson J.R."/>
            <person name="Lauterbach L."/>
            <person name="Steele A.D."/>
            <person name="Gui C."/>
            <person name="Meng S."/>
            <person name="Li G."/>
            <person name="Viehrig K."/>
            <person name="Ye F."/>
            <person name="Su P."/>
            <person name="Kiefer A.F."/>
            <person name="Nichols A."/>
            <person name="Cepeda A.J."/>
            <person name="Yan W."/>
            <person name="Fan B."/>
            <person name="Jiang Y."/>
            <person name="Adhikari A."/>
            <person name="Zheng C.-J."/>
            <person name="Schuster L."/>
            <person name="Cowan T.M."/>
            <person name="Smanski M.J."/>
            <person name="Chevrette M.G."/>
            <person name="De Carvalho L.P.S."/>
            <person name="Shen B."/>
        </authorList>
    </citation>
    <scope>NUCLEOTIDE SEQUENCE [LARGE SCALE GENOMIC DNA]</scope>
    <source>
        <strain evidence="5 6">NPDC002173</strain>
    </source>
</reference>
<dbReference type="CDD" id="cd01189">
    <property type="entry name" value="INT_ICEBs1_C_like"/>
    <property type="match status" value="1"/>
</dbReference>
<dbReference type="Gene3D" id="1.10.150.130">
    <property type="match status" value="1"/>
</dbReference>
<dbReference type="PANTHER" id="PTHR30349:SF41">
    <property type="entry name" value="INTEGRASE_RECOMBINASE PROTEIN MJ0367-RELATED"/>
    <property type="match status" value="1"/>
</dbReference>
<evidence type="ECO:0000313" key="5">
    <source>
        <dbReference type="EMBL" id="MFF3665373.1"/>
    </source>
</evidence>
<name>A0ABW6SKF9_9ACTN</name>
<organism evidence="5 6">
    <name type="scientific">Microtetraspora malaysiensis</name>
    <dbReference type="NCBI Taxonomy" id="161358"/>
    <lineage>
        <taxon>Bacteria</taxon>
        <taxon>Bacillati</taxon>
        <taxon>Actinomycetota</taxon>
        <taxon>Actinomycetes</taxon>
        <taxon>Streptosporangiales</taxon>
        <taxon>Streptosporangiaceae</taxon>
        <taxon>Microtetraspora</taxon>
    </lineage>
</organism>
<dbReference type="Pfam" id="PF00589">
    <property type="entry name" value="Phage_integrase"/>
    <property type="match status" value="1"/>
</dbReference>
<accession>A0ABW6SKF9</accession>
<evidence type="ECO:0000256" key="2">
    <source>
        <dbReference type="ARBA" id="ARBA00023125"/>
    </source>
</evidence>
<keyword evidence="3" id="KW-0233">DNA recombination</keyword>
<comment type="caution">
    <text evidence="5">The sequence shown here is derived from an EMBL/GenBank/DDBJ whole genome shotgun (WGS) entry which is preliminary data.</text>
</comment>
<feature type="domain" description="Tyr recombinase" evidence="4">
    <location>
        <begin position="247"/>
        <end position="445"/>
    </location>
</feature>
<evidence type="ECO:0000259" key="4">
    <source>
        <dbReference type="PROSITE" id="PS51898"/>
    </source>
</evidence>
<evidence type="ECO:0000256" key="1">
    <source>
        <dbReference type="ARBA" id="ARBA00008857"/>
    </source>
</evidence>
<dbReference type="InterPro" id="IPR002104">
    <property type="entry name" value="Integrase_catalytic"/>
</dbReference>
<dbReference type="Proteomes" id="UP001602013">
    <property type="component" value="Unassembled WGS sequence"/>
</dbReference>
<dbReference type="PROSITE" id="PS51898">
    <property type="entry name" value="TYR_RECOMBINASE"/>
    <property type="match status" value="1"/>
</dbReference>
<dbReference type="SUPFAM" id="SSF56349">
    <property type="entry name" value="DNA breaking-rejoining enzymes"/>
    <property type="match status" value="1"/>
</dbReference>
<comment type="similarity">
    <text evidence="1">Belongs to the 'phage' integrase family.</text>
</comment>
<evidence type="ECO:0000313" key="6">
    <source>
        <dbReference type="Proteomes" id="UP001602013"/>
    </source>
</evidence>
<gene>
    <name evidence="5" type="ORF">ACFYXI_07245</name>
</gene>
<dbReference type="InterPro" id="IPR050090">
    <property type="entry name" value="Tyrosine_recombinase_XerCD"/>
</dbReference>
<dbReference type="RefSeq" id="WP_387409369.1">
    <property type="nucleotide sequence ID" value="NZ_JBIASD010000004.1"/>
</dbReference>
<evidence type="ECO:0000256" key="3">
    <source>
        <dbReference type="ARBA" id="ARBA00023172"/>
    </source>
</evidence>
<proteinExistence type="inferred from homology"/>
<dbReference type="InterPro" id="IPR010998">
    <property type="entry name" value="Integrase_recombinase_N"/>
</dbReference>
<dbReference type="InterPro" id="IPR013762">
    <property type="entry name" value="Integrase-like_cat_sf"/>
</dbReference>
<protein>
    <submittedName>
        <fullName evidence="5">Tyrosine-type recombinase/integrase</fullName>
    </submittedName>
</protein>